<dbReference type="Proteomes" id="UP000736335">
    <property type="component" value="Unassembled WGS sequence"/>
</dbReference>
<proteinExistence type="predicted"/>
<keyword evidence="1" id="KW-0732">Signal</keyword>
<reference evidence="2" key="1">
    <citation type="journal article" date="2020" name="Nat. Commun.">
        <title>Large-scale genome sequencing of mycorrhizal fungi provides insights into the early evolution of symbiotic traits.</title>
        <authorList>
            <person name="Miyauchi S."/>
            <person name="Kiss E."/>
            <person name="Kuo A."/>
            <person name="Drula E."/>
            <person name="Kohler A."/>
            <person name="Sanchez-Garcia M."/>
            <person name="Morin E."/>
            <person name="Andreopoulos B."/>
            <person name="Barry K.W."/>
            <person name="Bonito G."/>
            <person name="Buee M."/>
            <person name="Carver A."/>
            <person name="Chen C."/>
            <person name="Cichocki N."/>
            <person name="Clum A."/>
            <person name="Culley D."/>
            <person name="Crous P.W."/>
            <person name="Fauchery L."/>
            <person name="Girlanda M."/>
            <person name="Hayes R.D."/>
            <person name="Keri Z."/>
            <person name="LaButti K."/>
            <person name="Lipzen A."/>
            <person name="Lombard V."/>
            <person name="Magnuson J."/>
            <person name="Maillard F."/>
            <person name="Murat C."/>
            <person name="Nolan M."/>
            <person name="Ohm R.A."/>
            <person name="Pangilinan J."/>
            <person name="Pereira M.F."/>
            <person name="Perotto S."/>
            <person name="Peter M."/>
            <person name="Pfister S."/>
            <person name="Riley R."/>
            <person name="Sitrit Y."/>
            <person name="Stielow J.B."/>
            <person name="Szollosi G."/>
            <person name="Zifcakova L."/>
            <person name="Stursova M."/>
            <person name="Spatafora J.W."/>
            <person name="Tedersoo L."/>
            <person name="Vaario L.M."/>
            <person name="Yamada A."/>
            <person name="Yan M."/>
            <person name="Wang P."/>
            <person name="Xu J."/>
            <person name="Bruns T."/>
            <person name="Baldrian P."/>
            <person name="Vilgalys R."/>
            <person name="Dunand C."/>
            <person name="Henrissat B."/>
            <person name="Grigoriev I.V."/>
            <person name="Hibbett D."/>
            <person name="Nagy L.G."/>
            <person name="Martin F.M."/>
        </authorList>
    </citation>
    <scope>NUCLEOTIDE SEQUENCE</scope>
    <source>
        <strain evidence="2">UH-Tt-Lm1</strain>
    </source>
</reference>
<sequence length="361" mass="37555">MRSFNTLLVSTLSFVSLVASGPLHPNPHSSRLVANPISSRQFHHPRALVDVCADLRVIALPINIASLLDVTCLCLSAFPLGLDLYQLTALGMTEAGVEVDLQSLLLKVKDHGSQCTYPDHASPQCTSGNVCDFTCMDGFAKNGGSCVCPSPNSLCNGKCGFHPNGCSSALPSAPKMRRRSIAPSRRRVASGFVSRDSQAIDTNVGLDPDCTSPPSLTLSTTGPVERILADLGLGPVNYTLGATTNLTVGVSLALSDTLAGVDGLVSKILALIDETLNLLLDLAVQVNLESTPSIQAGDMIVGLDMSSLLNGTLSDANDIVNVVLLAVSEVVSEVVGYAVTVNFDGGSSCGCSGSRWASPKN</sequence>
<accession>A0A9P6HI33</accession>
<evidence type="ECO:0000313" key="3">
    <source>
        <dbReference type="Proteomes" id="UP000736335"/>
    </source>
</evidence>
<name>A0A9P6HI33_9AGAM</name>
<dbReference type="OrthoDB" id="439917at2759"/>
<comment type="caution">
    <text evidence="2">The sequence shown here is derived from an EMBL/GenBank/DDBJ whole genome shotgun (WGS) entry which is preliminary data.</text>
</comment>
<protein>
    <submittedName>
        <fullName evidence="2">Uncharacterized protein</fullName>
    </submittedName>
</protein>
<feature type="chain" id="PRO_5040125443" evidence="1">
    <location>
        <begin position="21"/>
        <end position="361"/>
    </location>
</feature>
<gene>
    <name evidence="2" type="ORF">BJ322DRAFT_1105875</name>
</gene>
<organism evidence="2 3">
    <name type="scientific">Thelephora terrestris</name>
    <dbReference type="NCBI Taxonomy" id="56493"/>
    <lineage>
        <taxon>Eukaryota</taxon>
        <taxon>Fungi</taxon>
        <taxon>Dikarya</taxon>
        <taxon>Basidiomycota</taxon>
        <taxon>Agaricomycotina</taxon>
        <taxon>Agaricomycetes</taxon>
        <taxon>Thelephorales</taxon>
        <taxon>Thelephoraceae</taxon>
        <taxon>Thelephora</taxon>
    </lineage>
</organism>
<evidence type="ECO:0000256" key="1">
    <source>
        <dbReference type="SAM" id="SignalP"/>
    </source>
</evidence>
<dbReference type="EMBL" id="WIUZ02000004">
    <property type="protein sequence ID" value="KAF9787828.1"/>
    <property type="molecule type" value="Genomic_DNA"/>
</dbReference>
<dbReference type="AlphaFoldDB" id="A0A9P6HI33"/>
<keyword evidence="3" id="KW-1185">Reference proteome</keyword>
<feature type="signal peptide" evidence="1">
    <location>
        <begin position="1"/>
        <end position="20"/>
    </location>
</feature>
<reference evidence="2" key="2">
    <citation type="submission" date="2020-11" db="EMBL/GenBank/DDBJ databases">
        <authorList>
            <consortium name="DOE Joint Genome Institute"/>
            <person name="Kuo A."/>
            <person name="Miyauchi S."/>
            <person name="Kiss E."/>
            <person name="Drula E."/>
            <person name="Kohler A."/>
            <person name="Sanchez-Garcia M."/>
            <person name="Andreopoulos B."/>
            <person name="Barry K.W."/>
            <person name="Bonito G."/>
            <person name="Buee M."/>
            <person name="Carver A."/>
            <person name="Chen C."/>
            <person name="Cichocki N."/>
            <person name="Clum A."/>
            <person name="Culley D."/>
            <person name="Crous P.W."/>
            <person name="Fauchery L."/>
            <person name="Girlanda M."/>
            <person name="Hayes R."/>
            <person name="Keri Z."/>
            <person name="Labutti K."/>
            <person name="Lipzen A."/>
            <person name="Lombard V."/>
            <person name="Magnuson J."/>
            <person name="Maillard F."/>
            <person name="Morin E."/>
            <person name="Murat C."/>
            <person name="Nolan M."/>
            <person name="Ohm R."/>
            <person name="Pangilinan J."/>
            <person name="Pereira M."/>
            <person name="Perotto S."/>
            <person name="Peter M."/>
            <person name="Riley R."/>
            <person name="Sitrit Y."/>
            <person name="Stielow B."/>
            <person name="Szollosi G."/>
            <person name="Zifcakova L."/>
            <person name="Stursova M."/>
            <person name="Spatafora J.W."/>
            <person name="Tedersoo L."/>
            <person name="Vaario L.-M."/>
            <person name="Yamada A."/>
            <person name="Yan M."/>
            <person name="Wang P."/>
            <person name="Xu J."/>
            <person name="Bruns T."/>
            <person name="Baldrian P."/>
            <person name="Vilgalys R."/>
            <person name="Henrissat B."/>
            <person name="Grigoriev I.V."/>
            <person name="Hibbett D."/>
            <person name="Nagy L.G."/>
            <person name="Martin F.M."/>
        </authorList>
    </citation>
    <scope>NUCLEOTIDE SEQUENCE</scope>
    <source>
        <strain evidence="2">UH-Tt-Lm1</strain>
    </source>
</reference>
<evidence type="ECO:0000313" key="2">
    <source>
        <dbReference type="EMBL" id="KAF9787828.1"/>
    </source>
</evidence>